<dbReference type="EMBL" id="JACIED010000002">
    <property type="protein sequence ID" value="MBB4008044.1"/>
    <property type="molecule type" value="Genomic_DNA"/>
</dbReference>
<gene>
    <name evidence="1" type="ORF">GGQ71_002307</name>
</gene>
<accession>A0A7W6MUE8</accession>
<dbReference type="RefSeq" id="WP_162843898.1">
    <property type="nucleotide sequence ID" value="NZ_JACIED010000002.1"/>
</dbReference>
<reference evidence="1 2" key="1">
    <citation type="submission" date="2020-08" db="EMBL/GenBank/DDBJ databases">
        <title>Genomic Encyclopedia of Type Strains, Phase IV (KMG-IV): sequencing the most valuable type-strain genomes for metagenomic binning, comparative biology and taxonomic classification.</title>
        <authorList>
            <person name="Goeker M."/>
        </authorList>
    </citation>
    <scope>NUCLEOTIDE SEQUENCE [LARGE SCALE GENOMIC DNA]</scope>
    <source>
        <strain evidence="1 2">DSM 100021</strain>
    </source>
</reference>
<dbReference type="Proteomes" id="UP000544107">
    <property type="component" value="Unassembled WGS sequence"/>
</dbReference>
<dbReference type="AlphaFoldDB" id="A0A7W6MUE8"/>
<protein>
    <recommendedName>
        <fullName evidence="3">HTH hxlR-type domain-containing protein</fullName>
    </recommendedName>
</protein>
<evidence type="ECO:0000313" key="1">
    <source>
        <dbReference type="EMBL" id="MBB4008044.1"/>
    </source>
</evidence>
<comment type="caution">
    <text evidence="1">The sequence shown here is derived from an EMBL/GenBank/DDBJ whole genome shotgun (WGS) entry which is preliminary data.</text>
</comment>
<proteinExistence type="predicted"/>
<name>A0A7W6MUE8_9HYPH</name>
<organism evidence="1 2">
    <name type="scientific">Allorhizobium taibaishanense</name>
    <dbReference type="NCBI Taxonomy" id="887144"/>
    <lineage>
        <taxon>Bacteria</taxon>
        <taxon>Pseudomonadati</taxon>
        <taxon>Pseudomonadota</taxon>
        <taxon>Alphaproteobacteria</taxon>
        <taxon>Hyphomicrobiales</taxon>
        <taxon>Rhizobiaceae</taxon>
        <taxon>Rhizobium/Agrobacterium group</taxon>
        <taxon>Allorhizobium</taxon>
    </lineage>
</organism>
<evidence type="ECO:0000313" key="2">
    <source>
        <dbReference type="Proteomes" id="UP000544107"/>
    </source>
</evidence>
<evidence type="ECO:0008006" key="3">
    <source>
        <dbReference type="Google" id="ProtNLM"/>
    </source>
</evidence>
<sequence length="57" mass="6582">MAQRFVAKEELGDMVEGLNSHLTSRFVAILDGLYKQDLVRFDQSGEVGSRRLWEINR</sequence>